<sequence length="88" mass="10528">MEIKLSSSYYRALRKFVKNNKINASNLKKALKLFEENPSHPSLRLEKLSGSKVWTIRIDKSNRIFFVWVSKTIVLLIDIDKHDKYRRY</sequence>
<dbReference type="Proteomes" id="UP000179102">
    <property type="component" value="Unassembled WGS sequence"/>
</dbReference>
<gene>
    <name evidence="1" type="ORF">A2870_04000</name>
</gene>
<proteinExistence type="predicted"/>
<evidence type="ECO:0000313" key="1">
    <source>
        <dbReference type="EMBL" id="OGD87917.1"/>
    </source>
</evidence>
<evidence type="ECO:0000313" key="2">
    <source>
        <dbReference type="Proteomes" id="UP000179102"/>
    </source>
</evidence>
<accession>A0A1F5G7U2</accession>
<dbReference type="AlphaFoldDB" id="A0A1F5G7U2"/>
<dbReference type="EMBL" id="MFAZ01000007">
    <property type="protein sequence ID" value="OGD87917.1"/>
    <property type="molecule type" value="Genomic_DNA"/>
</dbReference>
<dbReference type="STRING" id="1797711.A2870_04000"/>
<reference evidence="1 2" key="1">
    <citation type="journal article" date="2016" name="Nat. Commun.">
        <title>Thousands of microbial genomes shed light on interconnected biogeochemical processes in an aquifer system.</title>
        <authorList>
            <person name="Anantharaman K."/>
            <person name="Brown C.T."/>
            <person name="Hug L.A."/>
            <person name="Sharon I."/>
            <person name="Castelle C.J."/>
            <person name="Probst A.J."/>
            <person name="Thomas B.C."/>
            <person name="Singh A."/>
            <person name="Wilkins M.J."/>
            <person name="Karaoz U."/>
            <person name="Brodie E.L."/>
            <person name="Williams K.H."/>
            <person name="Hubbard S.S."/>
            <person name="Banfield J.F."/>
        </authorList>
    </citation>
    <scope>NUCLEOTIDE SEQUENCE [LARGE SCALE GENOMIC DNA]</scope>
</reference>
<name>A0A1F5G7U2_9BACT</name>
<organism evidence="1 2">
    <name type="scientific">Candidatus Curtissbacteria bacterium RIFCSPHIGHO2_01_FULL_41_11</name>
    <dbReference type="NCBI Taxonomy" id="1797711"/>
    <lineage>
        <taxon>Bacteria</taxon>
        <taxon>Candidatus Curtissiibacteriota</taxon>
    </lineage>
</organism>
<protein>
    <submittedName>
        <fullName evidence="1">Uncharacterized protein</fullName>
    </submittedName>
</protein>
<dbReference type="InterPro" id="IPR035093">
    <property type="entry name" value="RelE/ParE_toxin_dom_sf"/>
</dbReference>
<dbReference type="Gene3D" id="3.30.2310.20">
    <property type="entry name" value="RelE-like"/>
    <property type="match status" value="1"/>
</dbReference>
<comment type="caution">
    <text evidence="1">The sequence shown here is derived from an EMBL/GenBank/DDBJ whole genome shotgun (WGS) entry which is preliminary data.</text>
</comment>
<dbReference type="SUPFAM" id="SSF143011">
    <property type="entry name" value="RelE-like"/>
    <property type="match status" value="1"/>
</dbReference>